<organism evidence="1 2">
    <name type="scientific">Dorcoceras hygrometricum</name>
    <dbReference type="NCBI Taxonomy" id="472368"/>
    <lineage>
        <taxon>Eukaryota</taxon>
        <taxon>Viridiplantae</taxon>
        <taxon>Streptophyta</taxon>
        <taxon>Embryophyta</taxon>
        <taxon>Tracheophyta</taxon>
        <taxon>Spermatophyta</taxon>
        <taxon>Magnoliopsida</taxon>
        <taxon>eudicotyledons</taxon>
        <taxon>Gunneridae</taxon>
        <taxon>Pentapetalae</taxon>
        <taxon>asterids</taxon>
        <taxon>lamiids</taxon>
        <taxon>Lamiales</taxon>
        <taxon>Gesneriaceae</taxon>
        <taxon>Didymocarpoideae</taxon>
        <taxon>Trichosporeae</taxon>
        <taxon>Loxocarpinae</taxon>
        <taxon>Dorcoceras</taxon>
    </lineage>
</organism>
<protein>
    <submittedName>
        <fullName evidence="1">Uncharacterized protein</fullName>
    </submittedName>
</protein>
<evidence type="ECO:0000313" key="1">
    <source>
        <dbReference type="EMBL" id="KZV06665.1"/>
    </source>
</evidence>
<dbReference type="EMBL" id="KV068927">
    <property type="protein sequence ID" value="KZV06665.1"/>
    <property type="molecule type" value="Genomic_DNA"/>
</dbReference>
<dbReference type="AlphaFoldDB" id="A0A2Z6ZV12"/>
<name>A0A2Z6ZV12_9LAMI</name>
<proteinExistence type="predicted"/>
<reference evidence="1 2" key="1">
    <citation type="journal article" date="2015" name="Proc. Natl. Acad. Sci. U.S.A.">
        <title>The resurrection genome of Boea hygrometrica: A blueprint for survival of dehydration.</title>
        <authorList>
            <person name="Xiao L."/>
            <person name="Yang G."/>
            <person name="Zhang L."/>
            <person name="Yang X."/>
            <person name="Zhao S."/>
            <person name="Ji Z."/>
            <person name="Zhou Q."/>
            <person name="Hu M."/>
            <person name="Wang Y."/>
            <person name="Chen M."/>
            <person name="Xu Y."/>
            <person name="Jin H."/>
            <person name="Xiao X."/>
            <person name="Hu G."/>
            <person name="Bao F."/>
            <person name="Hu Y."/>
            <person name="Wan P."/>
            <person name="Li L."/>
            <person name="Deng X."/>
            <person name="Kuang T."/>
            <person name="Xiang C."/>
            <person name="Zhu J.K."/>
            <person name="Oliver M.J."/>
            <person name="He Y."/>
        </authorList>
    </citation>
    <scope>NUCLEOTIDE SEQUENCE [LARGE SCALE GENOMIC DNA]</scope>
    <source>
        <strain evidence="2">cv. XS01</strain>
    </source>
</reference>
<gene>
    <name evidence="1" type="ORF">F511_45853</name>
</gene>
<sequence length="124" mass="14158">MQNRSLNLALSPNRLNTSKTRSRTTLNDSIPIKQISALNTLLALASPKRRRMEKHISLQRTTLALKQTSTLSRLLTRVTFSRDALPDQISHAKPDLSYERDHVTNMRSDYVTRSLITTKCVDPR</sequence>
<accession>A0A2Z6ZV12</accession>
<keyword evidence="2" id="KW-1185">Reference proteome</keyword>
<dbReference type="Proteomes" id="UP000250235">
    <property type="component" value="Unassembled WGS sequence"/>
</dbReference>
<evidence type="ECO:0000313" key="2">
    <source>
        <dbReference type="Proteomes" id="UP000250235"/>
    </source>
</evidence>